<evidence type="ECO:0000313" key="14">
    <source>
        <dbReference type="EMBL" id="CAD7247435.1"/>
    </source>
</evidence>
<evidence type="ECO:0000256" key="6">
    <source>
        <dbReference type="ARBA" id="ARBA00022989"/>
    </source>
</evidence>
<dbReference type="Pfam" id="PF00858">
    <property type="entry name" value="ASC"/>
    <property type="match status" value="2"/>
</dbReference>
<dbReference type="AlphaFoldDB" id="A0A7R9A5U6"/>
<evidence type="ECO:0000256" key="8">
    <source>
        <dbReference type="ARBA" id="ARBA00023065"/>
    </source>
</evidence>
<evidence type="ECO:0000256" key="1">
    <source>
        <dbReference type="ARBA" id="ARBA00004141"/>
    </source>
</evidence>
<dbReference type="GO" id="GO:0005886">
    <property type="term" value="C:plasma membrane"/>
    <property type="evidence" value="ECO:0007669"/>
    <property type="project" value="TreeGrafter"/>
</dbReference>
<keyword evidence="8 12" id="KW-0406">Ion transport</keyword>
<comment type="similarity">
    <text evidence="2 12">Belongs to the amiloride-sensitive sodium channel (TC 1.A.6) family.</text>
</comment>
<dbReference type="GO" id="GO:0015280">
    <property type="term" value="F:ligand-gated sodium channel activity"/>
    <property type="evidence" value="ECO:0007669"/>
    <property type="project" value="TreeGrafter"/>
</dbReference>
<evidence type="ECO:0000256" key="2">
    <source>
        <dbReference type="ARBA" id="ARBA00007193"/>
    </source>
</evidence>
<dbReference type="EMBL" id="CAJPEV010001452">
    <property type="protein sequence ID" value="CAG0892734.1"/>
    <property type="molecule type" value="Genomic_DNA"/>
</dbReference>
<dbReference type="InterPro" id="IPR001873">
    <property type="entry name" value="ENaC"/>
</dbReference>
<evidence type="ECO:0000313" key="15">
    <source>
        <dbReference type="Proteomes" id="UP000677054"/>
    </source>
</evidence>
<dbReference type="PANTHER" id="PTHR11690:SF300">
    <property type="entry name" value="PICKPOCKET PROTEIN 19"/>
    <property type="match status" value="1"/>
</dbReference>
<keyword evidence="15" id="KW-1185">Reference proteome</keyword>
<keyword evidence="11 12" id="KW-0407">Ion channel</keyword>
<keyword evidence="10 12" id="KW-0739">Sodium transport</keyword>
<evidence type="ECO:0000256" key="13">
    <source>
        <dbReference type="SAM" id="MobiDB-lite"/>
    </source>
</evidence>
<evidence type="ECO:0000256" key="12">
    <source>
        <dbReference type="RuleBase" id="RU000679"/>
    </source>
</evidence>
<dbReference type="EMBL" id="LR900969">
    <property type="protein sequence ID" value="CAD7247435.1"/>
    <property type="molecule type" value="Genomic_DNA"/>
</dbReference>
<name>A0A7R9A5U6_9CRUS</name>
<evidence type="ECO:0000256" key="9">
    <source>
        <dbReference type="ARBA" id="ARBA00023136"/>
    </source>
</evidence>
<dbReference type="Proteomes" id="UP000677054">
    <property type="component" value="Unassembled WGS sequence"/>
</dbReference>
<organism evidence="14">
    <name type="scientific">Darwinula stevensoni</name>
    <dbReference type="NCBI Taxonomy" id="69355"/>
    <lineage>
        <taxon>Eukaryota</taxon>
        <taxon>Metazoa</taxon>
        <taxon>Ecdysozoa</taxon>
        <taxon>Arthropoda</taxon>
        <taxon>Crustacea</taxon>
        <taxon>Oligostraca</taxon>
        <taxon>Ostracoda</taxon>
        <taxon>Podocopa</taxon>
        <taxon>Podocopida</taxon>
        <taxon>Darwinulocopina</taxon>
        <taxon>Darwinuloidea</taxon>
        <taxon>Darwinulidae</taxon>
        <taxon>Darwinula</taxon>
    </lineage>
</organism>
<evidence type="ECO:0000256" key="4">
    <source>
        <dbReference type="ARBA" id="ARBA00022461"/>
    </source>
</evidence>
<proteinExistence type="inferred from homology"/>
<feature type="compositionally biased region" description="Polar residues" evidence="13">
    <location>
        <begin position="459"/>
        <end position="471"/>
    </location>
</feature>
<dbReference type="PROSITE" id="PS51257">
    <property type="entry name" value="PROKAR_LIPOPROTEIN"/>
    <property type="match status" value="1"/>
</dbReference>
<keyword evidence="4 12" id="KW-0894">Sodium channel</keyword>
<evidence type="ECO:0000256" key="3">
    <source>
        <dbReference type="ARBA" id="ARBA00022448"/>
    </source>
</evidence>
<evidence type="ECO:0000256" key="7">
    <source>
        <dbReference type="ARBA" id="ARBA00023053"/>
    </source>
</evidence>
<evidence type="ECO:0000256" key="10">
    <source>
        <dbReference type="ARBA" id="ARBA00023201"/>
    </source>
</evidence>
<keyword evidence="5 12" id="KW-0812">Transmembrane</keyword>
<dbReference type="Gene3D" id="1.10.287.770">
    <property type="entry name" value="YojJ-like"/>
    <property type="match status" value="1"/>
</dbReference>
<sequence>MSAVKVATKVKRCQALTVLVYSCAALLTMVQAVEYWRRYQRTPTVTTYRVEERWSFPAPKITLCRTPSFKIGPNSNFGKLNLSSTTKALGSSGEWRHTLFRNDDEEFYNYFLSRCFTFHPNVTLGVGMDFSGYFLRVNPPPSEFENVTVFWYVYIHKDLGWGSMYLKSSYTKIKIKEGTSNQVILSGKEINQVHTTAYPCESREGYSSDECQDTCLSKEALKRTQLSCRLPSMNLSLPVCEDILEEIVPLAMTIDSAAKSFLMNCSCLSPCQNFRYSVDLQPPDDYSFSKAARLSINVPENTVEVLYESEAYDFIQMVGKFGGCLGLFLGISLVSIYEFLDQYIRYFFTRWNANHADLRGPLRRPLGEILLMDGRPGALKPPGLRAMHTDCEELRCDHCDNRSSSQSVALEMRGTFADGRITEFAQNDNVSRSHPVDCSSGLQGGELFYIVEYTSGESQGNSQRRLMSASRTGDYLPPSYEEAQSLPPLSLSATPISTAQQSTGRSSGVPAAPGTQSELPPSYEDLICDNVGIKPLRIDIQSALPGRR</sequence>
<feature type="region of interest" description="Disordered" evidence="13">
    <location>
        <begin position="459"/>
        <end position="521"/>
    </location>
</feature>
<comment type="subcellular location">
    <subcellularLocation>
        <location evidence="1">Membrane</location>
        <topology evidence="1">Multi-pass membrane protein</topology>
    </subcellularLocation>
</comment>
<reference evidence="14" key="1">
    <citation type="submission" date="2020-11" db="EMBL/GenBank/DDBJ databases">
        <authorList>
            <person name="Tran Van P."/>
        </authorList>
    </citation>
    <scope>NUCLEOTIDE SEQUENCE</scope>
</reference>
<dbReference type="PANTHER" id="PTHR11690">
    <property type="entry name" value="AMILORIDE-SENSITIVE SODIUM CHANNEL-RELATED"/>
    <property type="match status" value="1"/>
</dbReference>
<gene>
    <name evidence="14" type="ORF">DSTB1V02_LOCUS7266</name>
</gene>
<accession>A0A7R9A5U6</accession>
<keyword evidence="6" id="KW-1133">Transmembrane helix</keyword>
<keyword evidence="7" id="KW-0915">Sodium</keyword>
<keyword evidence="3 12" id="KW-0813">Transport</keyword>
<evidence type="ECO:0000256" key="11">
    <source>
        <dbReference type="ARBA" id="ARBA00023303"/>
    </source>
</evidence>
<evidence type="ECO:0000256" key="5">
    <source>
        <dbReference type="ARBA" id="ARBA00022692"/>
    </source>
</evidence>
<protein>
    <submittedName>
        <fullName evidence="14">Uncharacterized protein</fullName>
    </submittedName>
</protein>
<keyword evidence="9" id="KW-0472">Membrane</keyword>
<feature type="compositionally biased region" description="Polar residues" evidence="13">
    <location>
        <begin position="491"/>
        <end position="506"/>
    </location>
</feature>